<evidence type="ECO:0000313" key="2">
    <source>
        <dbReference type="EMBL" id="MPM59047.1"/>
    </source>
</evidence>
<accession>A0A645B0U2</accession>
<dbReference type="PANTHER" id="PTHR21180">
    <property type="entry name" value="ENDONUCLEASE/EXONUCLEASE/PHOSPHATASE FAMILY DOMAIN-CONTAINING PROTEIN 1"/>
    <property type="match status" value="1"/>
</dbReference>
<dbReference type="EMBL" id="VSSQ01017096">
    <property type="protein sequence ID" value="MPM59047.1"/>
    <property type="molecule type" value="Genomic_DNA"/>
</dbReference>
<gene>
    <name evidence="2" type="ORF">SDC9_105885</name>
</gene>
<dbReference type="Gene3D" id="1.10.150.320">
    <property type="entry name" value="Photosystem II 12 kDa extrinsic protein"/>
    <property type="match status" value="1"/>
</dbReference>
<dbReference type="SUPFAM" id="SSF47781">
    <property type="entry name" value="RuvA domain 2-like"/>
    <property type="match status" value="3"/>
</dbReference>
<dbReference type="InterPro" id="IPR010994">
    <property type="entry name" value="RuvA_2-like"/>
</dbReference>
<name>A0A645B0U2_9ZZZZ</name>
<dbReference type="InterPro" id="IPR051675">
    <property type="entry name" value="Endo/Exo/Phosphatase_dom_1"/>
</dbReference>
<dbReference type="Gene3D" id="1.10.150.280">
    <property type="entry name" value="AF1531-like domain"/>
    <property type="match status" value="1"/>
</dbReference>
<evidence type="ECO:0000256" key="1">
    <source>
        <dbReference type="SAM" id="Phobius"/>
    </source>
</evidence>
<organism evidence="2">
    <name type="scientific">bioreactor metagenome</name>
    <dbReference type="NCBI Taxonomy" id="1076179"/>
    <lineage>
        <taxon>unclassified sequences</taxon>
        <taxon>metagenomes</taxon>
        <taxon>ecological metagenomes</taxon>
    </lineage>
</organism>
<comment type="caution">
    <text evidence="2">The sequence shown here is derived from an EMBL/GenBank/DDBJ whole genome shotgun (WGS) entry which is preliminary data.</text>
</comment>
<reference evidence="2" key="1">
    <citation type="submission" date="2019-08" db="EMBL/GenBank/DDBJ databases">
        <authorList>
            <person name="Kucharzyk K."/>
            <person name="Murdoch R.W."/>
            <person name="Higgins S."/>
            <person name="Loffler F."/>
        </authorList>
    </citation>
    <scope>NUCLEOTIDE SEQUENCE</scope>
</reference>
<keyword evidence="1" id="KW-1133">Transmembrane helix</keyword>
<protein>
    <recommendedName>
        <fullName evidence="3">Helix-hairpin-helix DNA-binding motif class 1 domain-containing protein</fullName>
    </recommendedName>
</protein>
<dbReference type="Pfam" id="PF12836">
    <property type="entry name" value="HHH_3"/>
    <property type="match status" value="2"/>
</dbReference>
<keyword evidence="1" id="KW-0812">Transmembrane</keyword>
<proteinExistence type="predicted"/>
<keyword evidence="1" id="KW-0472">Membrane</keyword>
<dbReference type="AlphaFoldDB" id="A0A645B0U2"/>
<dbReference type="PANTHER" id="PTHR21180:SF32">
    <property type="entry name" value="ENDONUCLEASE_EXONUCLEASE_PHOSPHATASE FAMILY DOMAIN-CONTAINING PROTEIN 1"/>
    <property type="match status" value="1"/>
</dbReference>
<evidence type="ECO:0008006" key="3">
    <source>
        <dbReference type="Google" id="ProtNLM"/>
    </source>
</evidence>
<sequence>MSRFKFIKEFLNLSKTEKAGIWLLLSILIALLVVSTLYRIHQETAVNDFSEFEKQISEWESSNGNSDPERNVYNDLDAPAYSAAKSKLSPFPFNPNELDAAGWKRLGLTDKQTRSILNYRQKGGEFRIKSDFAKMYTISKEEFSVLEPFIQLPDKIDSKPDYKESNFAKKEEVHVEINSADTSALMKVRGIGPAFAMRIVNYRSRLHGFISIEQLKEVKGIDSLKYAEIAPSMFVNPYLVRKININTVSFDELKNHPYFGYNVALSLINYRKQHGDYKVLSDIKKSALVTEEVYQKISPYLTVN</sequence>
<feature type="transmembrane region" description="Helical" evidence="1">
    <location>
        <begin position="21"/>
        <end position="40"/>
    </location>
</feature>